<accession>A0AAE1AK95</accession>
<keyword evidence="3" id="KW-1185">Reference proteome</keyword>
<feature type="region of interest" description="Disordered" evidence="1">
    <location>
        <begin position="310"/>
        <end position="336"/>
    </location>
</feature>
<evidence type="ECO:0000313" key="3">
    <source>
        <dbReference type="Proteomes" id="UP001283361"/>
    </source>
</evidence>
<feature type="region of interest" description="Disordered" evidence="1">
    <location>
        <begin position="256"/>
        <end position="283"/>
    </location>
</feature>
<sequence>MESVSTAPLHAQKVTLHNIHMVRDSFTSSCRFRWSKQLTTMTRSLARLRLPMTRCLLPIHATKLISSLKTSESSAPVIPWLHGIKSVTSWTSKDADAILNNGDSLYSRIFRNSSNEFSLVTSFPQICDIFGLRVQVLPGESYTGLVDSNANTPPDYNFETAISNIHQYGILTLGPGTPSFSMSIIKHLDTYFVFDPHNRNSASLFCAEAQGTQHPTMLLEEMQHYTSSKSPLKYMQVSIDAMRVVAQETELRPNIKTQEEEIENDSSCDQEAVPTPDTQNQSMHSHPPIVLFTFIPRVLSGKLYGHSQKERLSVHQRGRVEQKDKAPEERKTPFGNSRTEAAIRKTMFSDILGMRGRYSGITPSFHCISTVFVIGSLRPSVVFGCKGILIIFGIFQAYETQRVRLKQVNDSRNFALDVSKMWDLV</sequence>
<protein>
    <submittedName>
        <fullName evidence="2">Uncharacterized protein</fullName>
    </submittedName>
</protein>
<dbReference type="AlphaFoldDB" id="A0AAE1AK95"/>
<evidence type="ECO:0000313" key="2">
    <source>
        <dbReference type="EMBL" id="KAK3789188.1"/>
    </source>
</evidence>
<reference evidence="2" key="1">
    <citation type="journal article" date="2023" name="G3 (Bethesda)">
        <title>A reference genome for the long-term kleptoplast-retaining sea slug Elysia crispata morphotype clarki.</title>
        <authorList>
            <person name="Eastman K.E."/>
            <person name="Pendleton A.L."/>
            <person name="Shaikh M.A."/>
            <person name="Suttiyut T."/>
            <person name="Ogas R."/>
            <person name="Tomko P."/>
            <person name="Gavelis G."/>
            <person name="Widhalm J.R."/>
            <person name="Wisecaver J.H."/>
        </authorList>
    </citation>
    <scope>NUCLEOTIDE SEQUENCE</scope>
    <source>
        <strain evidence="2">ECLA1</strain>
    </source>
</reference>
<proteinExistence type="predicted"/>
<dbReference type="Proteomes" id="UP001283361">
    <property type="component" value="Unassembled WGS sequence"/>
</dbReference>
<comment type="caution">
    <text evidence="2">The sequence shown here is derived from an EMBL/GenBank/DDBJ whole genome shotgun (WGS) entry which is preliminary data.</text>
</comment>
<dbReference type="Gene3D" id="3.90.70.120">
    <property type="match status" value="1"/>
</dbReference>
<evidence type="ECO:0000256" key="1">
    <source>
        <dbReference type="SAM" id="MobiDB-lite"/>
    </source>
</evidence>
<dbReference type="EMBL" id="JAWDGP010001678">
    <property type="protein sequence ID" value="KAK3789188.1"/>
    <property type="molecule type" value="Genomic_DNA"/>
</dbReference>
<organism evidence="2 3">
    <name type="scientific">Elysia crispata</name>
    <name type="common">lettuce slug</name>
    <dbReference type="NCBI Taxonomy" id="231223"/>
    <lineage>
        <taxon>Eukaryota</taxon>
        <taxon>Metazoa</taxon>
        <taxon>Spiralia</taxon>
        <taxon>Lophotrochozoa</taxon>
        <taxon>Mollusca</taxon>
        <taxon>Gastropoda</taxon>
        <taxon>Heterobranchia</taxon>
        <taxon>Euthyneura</taxon>
        <taxon>Panpulmonata</taxon>
        <taxon>Sacoglossa</taxon>
        <taxon>Placobranchoidea</taxon>
        <taxon>Plakobranchidae</taxon>
        <taxon>Elysia</taxon>
    </lineage>
</organism>
<feature type="compositionally biased region" description="Basic and acidic residues" evidence="1">
    <location>
        <begin position="310"/>
        <end position="332"/>
    </location>
</feature>
<name>A0AAE1AK95_9GAST</name>
<gene>
    <name evidence="2" type="ORF">RRG08_001579</name>
</gene>